<feature type="region of interest" description="Disordered" evidence="1">
    <location>
        <begin position="1194"/>
        <end position="1217"/>
    </location>
</feature>
<feature type="compositionally biased region" description="Acidic residues" evidence="1">
    <location>
        <begin position="1650"/>
        <end position="1663"/>
    </location>
</feature>
<name>A0A0G4HIT5_9ALVE</name>
<feature type="compositionally biased region" description="Basic and acidic residues" evidence="1">
    <location>
        <begin position="1384"/>
        <end position="1400"/>
    </location>
</feature>
<feature type="region of interest" description="Disordered" evidence="1">
    <location>
        <begin position="2096"/>
        <end position="2189"/>
    </location>
</feature>
<feature type="region of interest" description="Disordered" evidence="1">
    <location>
        <begin position="2017"/>
        <end position="2074"/>
    </location>
</feature>
<feature type="compositionally biased region" description="Acidic residues" evidence="1">
    <location>
        <begin position="2118"/>
        <end position="2128"/>
    </location>
</feature>
<feature type="region of interest" description="Disordered" evidence="1">
    <location>
        <begin position="2206"/>
        <end position="2227"/>
    </location>
</feature>
<reference evidence="2" key="1">
    <citation type="submission" date="2014-11" db="EMBL/GenBank/DDBJ databases">
        <authorList>
            <person name="Otto D Thomas"/>
            <person name="Naeem Raeece"/>
        </authorList>
    </citation>
    <scope>NUCLEOTIDE SEQUENCE</scope>
</reference>
<dbReference type="EMBL" id="CDMZ01002796">
    <property type="protein sequence ID" value="CEM43933.1"/>
    <property type="molecule type" value="Genomic_DNA"/>
</dbReference>
<feature type="compositionally biased region" description="Polar residues" evidence="1">
    <location>
        <begin position="610"/>
        <end position="619"/>
    </location>
</feature>
<feature type="region of interest" description="Disordered" evidence="1">
    <location>
        <begin position="1638"/>
        <end position="1670"/>
    </location>
</feature>
<proteinExistence type="predicted"/>
<sequence>MVEIFRFSHDLGVGRGWVGMESQEQIWRCFACSPSALLLASPSGSLHILRRESPLGPFQPDLQLSVSLPESAELTSVSWVDPDDNLAVLGSSLGEILLVDLSTEGAAAGRGTEWSLSSSSHRVEPIDRLSLSQCAVSAMDAESTCRDNIEEAPSRLGLPAGGGSVWLHVGDAGGSAFSVRMDRGGGAGGERSRWRFVDHERVCSDGLGHVHQVLSRPPRPSLRRQAAGGGRDGEGSEGVCLVAFAGSKRCGVLARRERRPVNGIDRPGTEAGMVGDFRFHLIGSKGHGVSDEPAPFGFSACVRGHTQGTGEMSEESPHENSGGADESAPILASRPGGRLWVAGEGGDVRQTLKLAVGSPPSSDIEASRRASSGLAEGSRVPLGLLFPLGSSGFVSVVSSSSSGGEGGSGSGDGGGREGGVVLVGSVLDLSVESHLNVGKETDLVQGRFCTCTSGRGRDGFFGSLFILTKSRESLKMGMEEIFFFRSWRHAVGHLCVQALEMSSKTKTKTVPEAVTQGRVANGCHAELERDVGPLIDSWMSTAASWVAALLVSEETGRLEEVEQAVVQGAEGEEGATAEAQSKALTRSWPRGRLSLKALGLLCHPGGHPQNGKSPSSLQTDKGGPNGIVRKGHTEGTSDARTVLWKRLSAIESDFLRRGSVLSLRAPARHFPLATAWAQLEEEEEEGGQEDAGVVTEGDGRRKVPKRKMVVRGAREKGGEVNEDGVGMSTTFPVLLSFLQFVRADRKEKRFKRVQKSEFAGRNPILLLEESPLVRALELSRVEEHRDQFVISPLTLHQPLSYDLQRSLSFSLLLVSLTASLFKGEEGKCLMESFSPILPKKRSSHHSEEETRHGFREKGIWRRRGTRRPIYREPRLFRIPKAPCDISAQRDSYEQNAPTALDVHLGGNGKANEAEGDVRVSHRLLARGAALREKVGDVFSSARTFAASLAALGRDDVVPLDVEPVTHTHPNAPLHQKKEKDDPAERQSNPVTPPATSAFPSSRETPPGTSGPNRRSPSVREESSVHPPTPAVDISDRAGKPAGLSMSHPPSSAVGNLRGTEEAVGPSTPSREGVPRLTPTVPPSESPQPSRESQQQLKDSPDTQAAGMKEGGRRGGGGIFGLASAAGAWAGAAHRQFGAFIERPDEMAHVMAGRAANLAGRVHTSLRESEGPQAHLASFLGGAVNAMKSAGGAFVPSSHSTHHHQQQEDLPVSVDRNPVGLRRPGSAGTRMSTTASAAIPPALSVSDFIPSGGGGGGSGAATSRGEGVGAQTSLEGLGGVGVPEDPFAVPDLSGFFGEDDTADPFGTTRAGEEAVGGEGVVVPPQEERGGEFVEQQREGQAGFSSVPANEASVFTDGPASALQHEQTEGKKVEEIHNSNASPAEFDDRGNHPVGVEDKSEGRPMPSPFEAVEEIREGRVVPGKDAKGPALCSIPSQPTVPAPCTDHPQQKEKEKGAEDQLIPDTTEICSTSHLIAQNPLLPPVAFLCRAVWDAAVLLTRLKKQSPADTDLSVPLFSLPASLPTHKVCPPLQALLGTENARVSGGGSLDVHRLLLELGGRVGGETGSGKETGREAEEALQRVTAVLDGLSEFTAASLCALGAWHHRDLWLHLALRSLRLSQKGGLGLSKGQLTEGDEELSAILSPRLLTEEREGEESEETEETEDGTAHEAPLPDLCLTEPAPVAFRHLLASLLREFPQGSPTSPFETCAKASAAPDDSLCLHIPVSILEDAVCERAWGEWVAGETPGPSAGVLRVPLTVGQDLVAKAFGLLDTAAVVSNKRGGVQPQSWTQWVARFAARLRVISCRRTVGRFDVALGATFRSYVSREIASLSKRHAMWVGVLCNLGVDIEGGVGEGAADAHRDENCGEPESTGAVSSLCTGLRLKDSQAAAAVEFCHLGATVRAREVFVRSMETGYVQGFLSACGGEEGKGKERDERGKLPDGLTSVQCKRGLVFFLLALGQAPVSVLGEGDSSAETDTGGVLGGLGNEHFDRVGAGEMSALDELFASLADLQRERLGGDVETEDDNESLGFSQEGSDKEEEKEKTSPSPSVRQPDRLASGGTGGGGGGMFGGRETARESLQLPDITLDSIKARLAEQDSADASNRAHASREREGGWEGVEEEDDEESWEASVTLQAPRAQRETAAVGQRKSYTETERLAVPLPPPEPALVSVSGGVKEERPEDGEEETVPEGVFDTSEVQVGVSRGAQAGESGEGPPSIEPGPLENPPPVFVWETPADSSTGPLCGCGCPAFAVKGRLEALTHHCGEIRALAEALDLLETLGASVVGGGEGGSGVPLLPLRCALAETCLRLLVVGWTSGGSGGEGPWYCRLLQAKKALGVVFLFLVKRICVDLEKRQKENGTGAEPVGSLFGMALSDLVSESCKEYLPRHTSSCLDVLPEFILDNFQHLTLCPLN</sequence>
<feature type="compositionally biased region" description="Pro residues" evidence="1">
    <location>
        <begin position="2218"/>
        <end position="2227"/>
    </location>
</feature>
<feature type="region of interest" description="Disordered" evidence="1">
    <location>
        <begin position="962"/>
        <end position="1114"/>
    </location>
</feature>
<feature type="compositionally biased region" description="Basic and acidic residues" evidence="1">
    <location>
        <begin position="975"/>
        <end position="984"/>
    </location>
</feature>
<gene>
    <name evidence="2" type="ORF">Cvel_6984</name>
</gene>
<feature type="compositionally biased region" description="Basic and acidic residues" evidence="1">
    <location>
        <begin position="1446"/>
        <end position="1456"/>
    </location>
</feature>
<dbReference type="VEuPathDB" id="CryptoDB:Cvel_6984"/>
<evidence type="ECO:0000313" key="2">
    <source>
        <dbReference type="EMBL" id="CEM43933.1"/>
    </source>
</evidence>
<feature type="compositionally biased region" description="Polar residues" evidence="1">
    <location>
        <begin position="985"/>
        <end position="1012"/>
    </location>
</feature>
<feature type="compositionally biased region" description="Low complexity" evidence="1">
    <location>
        <begin position="1086"/>
        <end position="1095"/>
    </location>
</feature>
<feature type="compositionally biased region" description="Gly residues" evidence="1">
    <location>
        <begin position="2060"/>
        <end position="2071"/>
    </location>
</feature>
<feature type="compositionally biased region" description="Basic and acidic residues" evidence="1">
    <location>
        <begin position="2035"/>
        <end position="2045"/>
    </location>
</feature>
<feature type="region of interest" description="Disordered" evidence="1">
    <location>
        <begin position="300"/>
        <end position="330"/>
    </location>
</feature>
<protein>
    <submittedName>
        <fullName evidence="2">Uncharacterized protein</fullName>
    </submittedName>
</protein>
<feature type="region of interest" description="Disordered" evidence="1">
    <location>
        <begin position="1378"/>
        <end position="1405"/>
    </location>
</feature>
<feature type="region of interest" description="Disordered" evidence="1">
    <location>
        <begin position="212"/>
        <end position="234"/>
    </location>
</feature>
<organism evidence="2">
    <name type="scientific">Chromera velia CCMP2878</name>
    <dbReference type="NCBI Taxonomy" id="1169474"/>
    <lineage>
        <taxon>Eukaryota</taxon>
        <taxon>Sar</taxon>
        <taxon>Alveolata</taxon>
        <taxon>Colpodellida</taxon>
        <taxon>Chromeraceae</taxon>
        <taxon>Chromera</taxon>
    </lineage>
</organism>
<feature type="region of interest" description="Disordered" evidence="1">
    <location>
        <begin position="603"/>
        <end position="634"/>
    </location>
</feature>
<feature type="region of interest" description="Disordered" evidence="1">
    <location>
        <begin position="1249"/>
        <end position="1279"/>
    </location>
</feature>
<feature type="region of interest" description="Disordered" evidence="1">
    <location>
        <begin position="1432"/>
        <end position="1457"/>
    </location>
</feature>
<accession>A0A0G4HIT5</accession>
<evidence type="ECO:0000256" key="1">
    <source>
        <dbReference type="SAM" id="MobiDB-lite"/>
    </source>
</evidence>